<sequence>MNPRPLYARLAAEVLAEEGRDDVPLVSPGDRARAIDVVSEAIAQRDKRRRRTRGVFVALSLAASAVLVFGAVRVLSHHAAVPSGEGVLTAKAPAVAPSVDPIATPLVGDVRVRSGDVVRAIAQGTPLSAGDHVLADGAARASVTLVTGTRLALEGTSDLAMTQSDPAMTVFTLVQGAVRADVAKLKAGERFLVRTADAEVEVRGTSFRVAVMAADTSCPVPVATRVEVTEGIVAVRHGATEVALHPGQSWPPPCTSPRASVPAAHPVHAPKKVAPAHPRVTRESPAPAEHEPQASSPSLPSSPSSPSSDLGAQNDMFAKAMQEKQSGRPSAAVATLERFAATYPASPLAENAVAERMKILATSDRARARSAARDYLSRYPRGFARIDAEKILATSP</sequence>
<feature type="transmembrane region" description="Helical" evidence="2">
    <location>
        <begin position="55"/>
        <end position="75"/>
    </location>
</feature>
<evidence type="ECO:0000256" key="2">
    <source>
        <dbReference type="SAM" id="Phobius"/>
    </source>
</evidence>
<keyword evidence="2" id="KW-0472">Membrane</keyword>
<dbReference type="Pfam" id="PF04773">
    <property type="entry name" value="FecR"/>
    <property type="match status" value="1"/>
</dbReference>
<proteinExistence type="predicted"/>
<evidence type="ECO:0000313" key="4">
    <source>
        <dbReference type="EMBL" id="WXA97306.1"/>
    </source>
</evidence>
<evidence type="ECO:0000256" key="1">
    <source>
        <dbReference type="SAM" id="MobiDB-lite"/>
    </source>
</evidence>
<dbReference type="Gene3D" id="2.60.120.1440">
    <property type="match status" value="1"/>
</dbReference>
<dbReference type="InterPro" id="IPR006860">
    <property type="entry name" value="FecR"/>
</dbReference>
<feature type="compositionally biased region" description="Low complexity" evidence="1">
    <location>
        <begin position="295"/>
        <end position="308"/>
    </location>
</feature>
<dbReference type="PANTHER" id="PTHR30273:SF2">
    <property type="entry name" value="PROTEIN FECR"/>
    <property type="match status" value="1"/>
</dbReference>
<dbReference type="PANTHER" id="PTHR30273">
    <property type="entry name" value="PERIPLASMIC SIGNAL SENSOR AND SIGMA FACTOR ACTIVATOR FECR-RELATED"/>
    <property type="match status" value="1"/>
</dbReference>
<keyword evidence="5" id="KW-1185">Reference proteome</keyword>
<accession>A0ABZ2KF26</accession>
<dbReference type="RefSeq" id="WP_394847922.1">
    <property type="nucleotide sequence ID" value="NZ_CP089982.1"/>
</dbReference>
<feature type="compositionally biased region" description="Low complexity" evidence="1">
    <location>
        <begin position="256"/>
        <end position="278"/>
    </location>
</feature>
<keyword evidence="2" id="KW-0812">Transmembrane</keyword>
<reference evidence="4 5" key="1">
    <citation type="submission" date="2021-12" db="EMBL/GenBank/DDBJ databases">
        <title>Discovery of the Pendulisporaceae a myxobacterial family with distinct sporulation behavior and unique specialized metabolism.</title>
        <authorList>
            <person name="Garcia R."/>
            <person name="Popoff A."/>
            <person name="Bader C.D."/>
            <person name="Loehr J."/>
            <person name="Walesch S."/>
            <person name="Walt C."/>
            <person name="Boldt J."/>
            <person name="Bunk B."/>
            <person name="Haeckl F.J.F.P.J."/>
            <person name="Gunesch A.P."/>
            <person name="Birkelbach J."/>
            <person name="Nuebel U."/>
            <person name="Pietschmann T."/>
            <person name="Bach T."/>
            <person name="Mueller R."/>
        </authorList>
    </citation>
    <scope>NUCLEOTIDE SEQUENCE [LARGE SCALE GENOMIC DNA]</scope>
    <source>
        <strain evidence="4 5">MSr12523</strain>
    </source>
</reference>
<keyword evidence="2" id="KW-1133">Transmembrane helix</keyword>
<name>A0ABZ2KF26_9BACT</name>
<organism evidence="4 5">
    <name type="scientific">Pendulispora brunnea</name>
    <dbReference type="NCBI Taxonomy" id="2905690"/>
    <lineage>
        <taxon>Bacteria</taxon>
        <taxon>Pseudomonadati</taxon>
        <taxon>Myxococcota</taxon>
        <taxon>Myxococcia</taxon>
        <taxon>Myxococcales</taxon>
        <taxon>Sorangiineae</taxon>
        <taxon>Pendulisporaceae</taxon>
        <taxon>Pendulispora</taxon>
    </lineage>
</organism>
<gene>
    <name evidence="4" type="ORF">LZC95_10715</name>
</gene>
<evidence type="ECO:0000313" key="5">
    <source>
        <dbReference type="Proteomes" id="UP001379533"/>
    </source>
</evidence>
<feature type="domain" description="FecR protein" evidence="3">
    <location>
        <begin position="138"/>
        <end position="233"/>
    </location>
</feature>
<protein>
    <submittedName>
        <fullName evidence="4">FecR family protein</fullName>
    </submittedName>
</protein>
<dbReference type="InterPro" id="IPR012373">
    <property type="entry name" value="Ferrdict_sens_TM"/>
</dbReference>
<feature type="region of interest" description="Disordered" evidence="1">
    <location>
        <begin position="244"/>
        <end position="312"/>
    </location>
</feature>
<dbReference type="EMBL" id="CP089982">
    <property type="protein sequence ID" value="WXA97306.1"/>
    <property type="molecule type" value="Genomic_DNA"/>
</dbReference>
<evidence type="ECO:0000259" key="3">
    <source>
        <dbReference type="Pfam" id="PF04773"/>
    </source>
</evidence>
<dbReference type="Proteomes" id="UP001379533">
    <property type="component" value="Chromosome"/>
</dbReference>